<evidence type="ECO:0000256" key="1">
    <source>
        <dbReference type="SAM" id="SignalP"/>
    </source>
</evidence>
<organism evidence="2 3">
    <name type="scientific">Kingella denitrificans ATCC 33394</name>
    <dbReference type="NCBI Taxonomy" id="888741"/>
    <lineage>
        <taxon>Bacteria</taxon>
        <taxon>Pseudomonadati</taxon>
        <taxon>Pseudomonadota</taxon>
        <taxon>Betaproteobacteria</taxon>
        <taxon>Neisseriales</taxon>
        <taxon>Neisseriaceae</taxon>
        <taxon>Kingella</taxon>
    </lineage>
</organism>
<protein>
    <submittedName>
        <fullName evidence="2">Uncharacterized protein</fullName>
    </submittedName>
</protein>
<name>F0EYL0_9NEIS</name>
<keyword evidence="1" id="KW-0732">Signal</keyword>
<dbReference type="EMBL" id="AEWV01000015">
    <property type="protein sequence ID" value="EGC17618.1"/>
    <property type="molecule type" value="Genomic_DNA"/>
</dbReference>
<dbReference type="HOGENOM" id="CLU_1658465_0_0_4"/>
<keyword evidence="3" id="KW-1185">Reference proteome</keyword>
<evidence type="ECO:0000313" key="3">
    <source>
        <dbReference type="Proteomes" id="UP000004088"/>
    </source>
</evidence>
<feature type="signal peptide" evidence="1">
    <location>
        <begin position="1"/>
        <end position="29"/>
    </location>
</feature>
<feature type="chain" id="PRO_5003247555" evidence="1">
    <location>
        <begin position="30"/>
        <end position="168"/>
    </location>
</feature>
<gene>
    <name evidence="2" type="ORF">HMPREF9098_0944</name>
</gene>
<sequence length="168" mass="19907">MYWREIRMLNKILAFSVLSLVLLLQPAWAETQQNDRGDDSFMQTLSTLNQQQRIQLLDEMVRQVNERYAQLPETGVDNLQSMRLSHDFPEKEQITYTVQFQPAFRTVLDRNRELLVQLMETSMELAAPCFSSKTVEIMNRLGVRQVRLLFRLQNETVWEQVRDLPVCR</sequence>
<accession>F0EYL0</accession>
<reference evidence="2 3" key="1">
    <citation type="submission" date="2011-01" db="EMBL/GenBank/DDBJ databases">
        <authorList>
            <person name="Muzny D."/>
            <person name="Qin X."/>
            <person name="Deng J."/>
            <person name="Jiang H."/>
            <person name="Liu Y."/>
            <person name="Qu J."/>
            <person name="Song X.-Z."/>
            <person name="Zhang L."/>
            <person name="Thornton R."/>
            <person name="Coyle M."/>
            <person name="Francisco L."/>
            <person name="Jackson L."/>
            <person name="Javaid M."/>
            <person name="Korchina V."/>
            <person name="Kovar C."/>
            <person name="Mata R."/>
            <person name="Mathew T."/>
            <person name="Ngo R."/>
            <person name="Nguyen L."/>
            <person name="Nguyen N."/>
            <person name="Okwuonu G."/>
            <person name="Ongeri F."/>
            <person name="Pham C."/>
            <person name="Simmons D."/>
            <person name="Wilczek-Boney K."/>
            <person name="Hale W."/>
            <person name="Jakkamsetti A."/>
            <person name="Pham P."/>
            <person name="Ruth R."/>
            <person name="San Lucas F."/>
            <person name="Warren J."/>
            <person name="Zhang J."/>
            <person name="Zhao Z."/>
            <person name="Zhou C."/>
            <person name="Zhu D."/>
            <person name="Lee S."/>
            <person name="Bess C."/>
            <person name="Blankenburg K."/>
            <person name="Forbes L."/>
            <person name="Fu Q."/>
            <person name="Gubbala S."/>
            <person name="Hirani K."/>
            <person name="Jayaseelan J.C."/>
            <person name="Lara F."/>
            <person name="Munidasa M."/>
            <person name="Palculict T."/>
            <person name="Patil S."/>
            <person name="Pu L.-L."/>
            <person name="Saada N."/>
            <person name="Tang L."/>
            <person name="Weissenberger G."/>
            <person name="Zhu Y."/>
            <person name="Hemphill L."/>
            <person name="Shang Y."/>
            <person name="Youmans B."/>
            <person name="Ayvaz T."/>
            <person name="Ross M."/>
            <person name="Santibanez J."/>
            <person name="Aqrawi P."/>
            <person name="Gross S."/>
            <person name="Joshi V."/>
            <person name="Fowler G."/>
            <person name="Nazareth L."/>
            <person name="Reid J."/>
            <person name="Worley K."/>
            <person name="Petrosino J."/>
            <person name="Highlander S."/>
            <person name="Gibbs R."/>
        </authorList>
    </citation>
    <scope>NUCLEOTIDE SEQUENCE [LARGE SCALE GENOMIC DNA]</scope>
    <source>
        <strain evidence="2 3">ATCC 33394</strain>
    </source>
</reference>
<evidence type="ECO:0000313" key="2">
    <source>
        <dbReference type="EMBL" id="EGC17618.1"/>
    </source>
</evidence>
<comment type="caution">
    <text evidence="2">The sequence shown here is derived from an EMBL/GenBank/DDBJ whole genome shotgun (WGS) entry which is preliminary data.</text>
</comment>
<proteinExistence type="predicted"/>
<dbReference type="Proteomes" id="UP000004088">
    <property type="component" value="Unassembled WGS sequence"/>
</dbReference>
<dbReference type="AlphaFoldDB" id="F0EYL0"/>
<dbReference type="STRING" id="888741.HMPREF9098_0944"/>